<dbReference type="InterPro" id="IPR036388">
    <property type="entry name" value="WH-like_DNA-bd_sf"/>
</dbReference>
<proteinExistence type="inferred from homology"/>
<sequence length="303" mass="33816">MRLPSLIALQMLECAARLGSFTRAAAELNVTESAISRQIQALEERLGVRFFERVRQRVVLTPDGDRYVRDIRAELKAIERATKDLASRAGGMEVLELAVVPTFATQWLIPRLAGFRAEHPRIVVNIHARPEPFHFADSLFDAAIYFGDDPWDGHPSAKLLEEGPSIPVCSPQRLQDVPLREREDLLKLPLLHLASRPDAWPDWFGGDDETIRRRARLGPRYDLFTMVTGAAICGLGIAVLPEMMVRTEIESGRLAALPFDGAPGSGRNGAYFLTYRQTKPGDGTERDKAALFADWLLRQCEGT</sequence>
<dbReference type="Pfam" id="PF00126">
    <property type="entry name" value="HTH_1"/>
    <property type="match status" value="1"/>
</dbReference>
<dbReference type="STRING" id="82633.GCA_000974605_02947"/>
<comment type="caution">
    <text evidence="7">The sequence shown here is derived from an EMBL/GenBank/DDBJ whole genome shotgun (WGS) entry which is preliminary data.</text>
</comment>
<dbReference type="PANTHER" id="PTHR30537:SF26">
    <property type="entry name" value="GLYCINE CLEAVAGE SYSTEM TRANSCRIPTIONAL ACTIVATOR"/>
    <property type="match status" value="1"/>
</dbReference>
<keyword evidence="4" id="KW-0804">Transcription</keyword>
<evidence type="ECO:0000256" key="4">
    <source>
        <dbReference type="ARBA" id="ARBA00023163"/>
    </source>
</evidence>
<evidence type="ECO:0000256" key="3">
    <source>
        <dbReference type="ARBA" id="ARBA00023125"/>
    </source>
</evidence>
<protein>
    <submittedName>
        <fullName evidence="7">LysR family transcriptional regulator</fullName>
    </submittedName>
</protein>
<dbReference type="Pfam" id="PF03466">
    <property type="entry name" value="LysR_substrate"/>
    <property type="match status" value="1"/>
</dbReference>
<dbReference type="PRINTS" id="PR00039">
    <property type="entry name" value="HTHLYSR"/>
</dbReference>
<accession>A0A2N5C234</accession>
<evidence type="ECO:0000256" key="1">
    <source>
        <dbReference type="ARBA" id="ARBA00009437"/>
    </source>
</evidence>
<dbReference type="FunFam" id="1.10.10.10:FF:000001">
    <property type="entry name" value="LysR family transcriptional regulator"/>
    <property type="match status" value="1"/>
</dbReference>
<dbReference type="EMBL" id="PJRP01000033">
    <property type="protein sequence ID" value="PLP96260.1"/>
    <property type="molecule type" value="Genomic_DNA"/>
</dbReference>
<comment type="similarity">
    <text evidence="1">Belongs to the LysR transcriptional regulatory family.</text>
</comment>
<feature type="coiled-coil region" evidence="5">
    <location>
        <begin position="25"/>
        <end position="88"/>
    </location>
</feature>
<dbReference type="PANTHER" id="PTHR30537">
    <property type="entry name" value="HTH-TYPE TRANSCRIPTIONAL REGULATOR"/>
    <property type="match status" value="1"/>
</dbReference>
<name>A0A2N5C234_9BURK</name>
<dbReference type="SUPFAM" id="SSF46785">
    <property type="entry name" value="Winged helix' DNA-binding domain"/>
    <property type="match status" value="1"/>
</dbReference>
<gene>
    <name evidence="7" type="ORF">CYJ10_33325</name>
</gene>
<dbReference type="GO" id="GO:0003700">
    <property type="term" value="F:DNA-binding transcription factor activity"/>
    <property type="evidence" value="ECO:0007669"/>
    <property type="project" value="InterPro"/>
</dbReference>
<reference evidence="7 8" key="1">
    <citation type="submission" date="2017-12" db="EMBL/GenBank/DDBJ databases">
        <title>Genome sequence of the active heterotrophic nitrifier-denitrifier, Cupriavidus pauculus UM1.</title>
        <authorList>
            <person name="Putonti C."/>
            <person name="Castignetti D."/>
        </authorList>
    </citation>
    <scope>NUCLEOTIDE SEQUENCE [LARGE SCALE GENOMIC DNA]</scope>
    <source>
        <strain evidence="7 8">UM1</strain>
    </source>
</reference>
<dbReference type="OrthoDB" id="9178397at2"/>
<keyword evidence="2" id="KW-0805">Transcription regulation</keyword>
<dbReference type="RefSeq" id="WP_101685708.1">
    <property type="nucleotide sequence ID" value="NZ_PJRP01000033.1"/>
</dbReference>
<dbReference type="InterPro" id="IPR000847">
    <property type="entry name" value="LysR_HTH_N"/>
</dbReference>
<evidence type="ECO:0000256" key="2">
    <source>
        <dbReference type="ARBA" id="ARBA00023015"/>
    </source>
</evidence>
<dbReference type="AlphaFoldDB" id="A0A2N5C234"/>
<dbReference type="GO" id="GO:0006351">
    <property type="term" value="P:DNA-templated transcription"/>
    <property type="evidence" value="ECO:0007669"/>
    <property type="project" value="TreeGrafter"/>
</dbReference>
<dbReference type="InterPro" id="IPR036390">
    <property type="entry name" value="WH_DNA-bd_sf"/>
</dbReference>
<keyword evidence="3" id="KW-0238">DNA-binding</keyword>
<dbReference type="Proteomes" id="UP000234341">
    <property type="component" value="Unassembled WGS sequence"/>
</dbReference>
<evidence type="ECO:0000259" key="6">
    <source>
        <dbReference type="PROSITE" id="PS50931"/>
    </source>
</evidence>
<dbReference type="Gene3D" id="3.40.190.10">
    <property type="entry name" value="Periplasmic binding protein-like II"/>
    <property type="match status" value="2"/>
</dbReference>
<dbReference type="SUPFAM" id="SSF53850">
    <property type="entry name" value="Periplasmic binding protein-like II"/>
    <property type="match status" value="1"/>
</dbReference>
<feature type="domain" description="HTH lysR-type" evidence="6">
    <location>
        <begin position="4"/>
        <end position="61"/>
    </location>
</feature>
<keyword evidence="5" id="KW-0175">Coiled coil</keyword>
<evidence type="ECO:0000313" key="8">
    <source>
        <dbReference type="Proteomes" id="UP000234341"/>
    </source>
</evidence>
<dbReference type="Gene3D" id="1.10.10.10">
    <property type="entry name" value="Winged helix-like DNA-binding domain superfamily/Winged helix DNA-binding domain"/>
    <property type="match status" value="1"/>
</dbReference>
<evidence type="ECO:0000256" key="5">
    <source>
        <dbReference type="SAM" id="Coils"/>
    </source>
</evidence>
<organism evidence="7 8">
    <name type="scientific">Cupriavidus pauculus</name>
    <dbReference type="NCBI Taxonomy" id="82633"/>
    <lineage>
        <taxon>Bacteria</taxon>
        <taxon>Pseudomonadati</taxon>
        <taxon>Pseudomonadota</taxon>
        <taxon>Betaproteobacteria</taxon>
        <taxon>Burkholderiales</taxon>
        <taxon>Burkholderiaceae</taxon>
        <taxon>Cupriavidus</taxon>
    </lineage>
</organism>
<dbReference type="PROSITE" id="PS50931">
    <property type="entry name" value="HTH_LYSR"/>
    <property type="match status" value="1"/>
</dbReference>
<dbReference type="InterPro" id="IPR005119">
    <property type="entry name" value="LysR_subst-bd"/>
</dbReference>
<dbReference type="InterPro" id="IPR058163">
    <property type="entry name" value="LysR-type_TF_proteobact-type"/>
</dbReference>
<evidence type="ECO:0000313" key="7">
    <source>
        <dbReference type="EMBL" id="PLP96260.1"/>
    </source>
</evidence>
<dbReference type="GO" id="GO:0043565">
    <property type="term" value="F:sequence-specific DNA binding"/>
    <property type="evidence" value="ECO:0007669"/>
    <property type="project" value="TreeGrafter"/>
</dbReference>